<feature type="transmembrane region" description="Helical" evidence="1">
    <location>
        <begin position="50"/>
        <end position="68"/>
    </location>
</feature>
<keyword evidence="1" id="KW-0472">Membrane</keyword>
<proteinExistence type="predicted"/>
<dbReference type="AlphaFoldDB" id="A0A7I7WWJ1"/>
<evidence type="ECO:0008006" key="4">
    <source>
        <dbReference type="Google" id="ProtNLM"/>
    </source>
</evidence>
<keyword evidence="1" id="KW-0812">Transmembrane</keyword>
<evidence type="ECO:0000313" key="2">
    <source>
        <dbReference type="EMBL" id="BBZ20873.1"/>
    </source>
</evidence>
<evidence type="ECO:0000313" key="3">
    <source>
        <dbReference type="Proteomes" id="UP000466187"/>
    </source>
</evidence>
<organism evidence="2 3">
    <name type="scientific">Mycolicibacterium gadium</name>
    <name type="common">Mycobacterium gadium</name>
    <dbReference type="NCBI Taxonomy" id="1794"/>
    <lineage>
        <taxon>Bacteria</taxon>
        <taxon>Bacillati</taxon>
        <taxon>Actinomycetota</taxon>
        <taxon>Actinomycetes</taxon>
        <taxon>Mycobacteriales</taxon>
        <taxon>Mycobacteriaceae</taxon>
        <taxon>Mycolicibacterium</taxon>
    </lineage>
</organism>
<gene>
    <name evidence="2" type="ORF">MGAD_52080</name>
</gene>
<accession>A0A7I7WWJ1</accession>
<name>A0A7I7WWJ1_MYCGU</name>
<evidence type="ECO:0000256" key="1">
    <source>
        <dbReference type="SAM" id="Phobius"/>
    </source>
</evidence>
<feature type="transmembrane region" description="Helical" evidence="1">
    <location>
        <begin position="20"/>
        <end position="38"/>
    </location>
</feature>
<dbReference type="Proteomes" id="UP000466187">
    <property type="component" value="Chromosome"/>
</dbReference>
<protein>
    <recommendedName>
        <fullName evidence="4">GAF domain-containing protein</fullName>
    </recommendedName>
</protein>
<dbReference type="EMBL" id="AP022608">
    <property type="protein sequence ID" value="BBZ20873.1"/>
    <property type="molecule type" value="Genomic_DNA"/>
</dbReference>
<reference evidence="2 3" key="1">
    <citation type="journal article" date="2019" name="Emerg. Microbes Infect.">
        <title>Comprehensive subspecies identification of 175 nontuberculous mycobacteria species based on 7547 genomic profiles.</title>
        <authorList>
            <person name="Matsumoto Y."/>
            <person name="Kinjo T."/>
            <person name="Motooka D."/>
            <person name="Nabeya D."/>
            <person name="Jung N."/>
            <person name="Uechi K."/>
            <person name="Horii T."/>
            <person name="Iida T."/>
            <person name="Fujita J."/>
            <person name="Nakamura S."/>
        </authorList>
    </citation>
    <scope>NUCLEOTIDE SEQUENCE [LARGE SCALE GENOMIC DNA]</scope>
    <source>
        <strain evidence="2 3">JCM 12688</strain>
    </source>
</reference>
<dbReference type="KEGG" id="mgad:MGAD_52080"/>
<sequence length="289" mass="31115">MCDAVAMWLGACALWFRDKYILLLITLIAAVAIAVATFAKAPENVFMSTWAPRVTVIAAILAAVSAAIDKFADRHAKKLEARSTEAERKAGARAVIRLMAFLDYMEKVSRSTPGAARQQMPAVRLAAAELASQIPSAPDVRASFYPLTKDASGNYQMTEPVSRGRPEDATTEFRAADHPTHSIWRELTTPAKNCEIRDARTPVPDLDWGSKPYKTFVTVPVRVGNAVFGMLTANALKVGDLTELDRVSLIVAARMLALAEAAAAGDELKTRNDVTTLKSLGPGTIEGAS</sequence>
<keyword evidence="1" id="KW-1133">Transmembrane helix</keyword>